<dbReference type="EMBL" id="JADFTS010000006">
    <property type="protein sequence ID" value="KAF9602542.1"/>
    <property type="molecule type" value="Genomic_DNA"/>
</dbReference>
<comment type="caution">
    <text evidence="3">The sequence shown here is derived from an EMBL/GenBank/DDBJ whole genome shotgun (WGS) entry which is preliminary data.</text>
</comment>
<feature type="domain" description="DUF3444" evidence="2">
    <location>
        <begin position="59"/>
        <end position="149"/>
    </location>
</feature>
<sequence length="205" mass="23374">MGSQKHTKPSTVVENQSEATSKEEGSETVKPDGFLVDFKKERKLKKSKESAPLEQISRNGKENCIKNNQMWAVYDDTDGMPRFYAWIKKVFSPVFKVKITWLEANPDSPDEIKWVDAQLPASCGKFKLGKTETIEGVNMFSHMVLYMKKAGVESRRLKLMLRMLGLYQYDEIGGDLGQKGFDEVFEQFNSGLSFGIWLPDLWLSA</sequence>
<dbReference type="InterPro" id="IPR024593">
    <property type="entry name" value="DUF3444"/>
</dbReference>
<dbReference type="AlphaFoldDB" id="A0A835LRU3"/>
<evidence type="ECO:0000259" key="2">
    <source>
        <dbReference type="Pfam" id="PF11926"/>
    </source>
</evidence>
<keyword evidence="4" id="KW-1185">Reference proteome</keyword>
<name>A0A835LRU3_9MAGN</name>
<protein>
    <recommendedName>
        <fullName evidence="2">DUF3444 domain-containing protein</fullName>
    </recommendedName>
</protein>
<reference evidence="3 4" key="1">
    <citation type="submission" date="2020-10" db="EMBL/GenBank/DDBJ databases">
        <title>The Coptis chinensis genome and diversification of protoberbering-type alkaloids.</title>
        <authorList>
            <person name="Wang B."/>
            <person name="Shu S."/>
            <person name="Song C."/>
            <person name="Liu Y."/>
        </authorList>
    </citation>
    <scope>NUCLEOTIDE SEQUENCE [LARGE SCALE GENOMIC DNA]</scope>
    <source>
        <strain evidence="3">HL-2020</strain>
        <tissue evidence="3">Leaf</tissue>
    </source>
</reference>
<accession>A0A835LRU3</accession>
<dbReference type="Proteomes" id="UP000631114">
    <property type="component" value="Unassembled WGS sequence"/>
</dbReference>
<dbReference type="OrthoDB" id="10250354at2759"/>
<proteinExistence type="predicted"/>
<dbReference type="PANTHER" id="PTHR45089">
    <property type="entry name" value="DNAJ HEAT SHOCK AMINO-TERMINAL DOMAIN PROTEIN-RELATED"/>
    <property type="match status" value="1"/>
</dbReference>
<feature type="compositionally biased region" description="Basic and acidic residues" evidence="1">
    <location>
        <begin position="20"/>
        <end position="30"/>
    </location>
</feature>
<dbReference type="PANTHER" id="PTHR45089:SF24">
    <property type="entry name" value="DNAJ HEAT SHOCK N-TERMINAL DOMAIN-CONTAINING PROTEIN"/>
    <property type="match status" value="1"/>
</dbReference>
<evidence type="ECO:0000313" key="3">
    <source>
        <dbReference type="EMBL" id="KAF9602542.1"/>
    </source>
</evidence>
<feature type="compositionally biased region" description="Polar residues" evidence="1">
    <location>
        <begin position="9"/>
        <end position="19"/>
    </location>
</feature>
<feature type="region of interest" description="Disordered" evidence="1">
    <location>
        <begin position="1"/>
        <end position="34"/>
    </location>
</feature>
<dbReference type="Pfam" id="PF11926">
    <property type="entry name" value="DUF3444"/>
    <property type="match status" value="1"/>
</dbReference>
<organism evidence="3 4">
    <name type="scientific">Coptis chinensis</name>
    <dbReference type="NCBI Taxonomy" id="261450"/>
    <lineage>
        <taxon>Eukaryota</taxon>
        <taxon>Viridiplantae</taxon>
        <taxon>Streptophyta</taxon>
        <taxon>Embryophyta</taxon>
        <taxon>Tracheophyta</taxon>
        <taxon>Spermatophyta</taxon>
        <taxon>Magnoliopsida</taxon>
        <taxon>Ranunculales</taxon>
        <taxon>Ranunculaceae</taxon>
        <taxon>Coptidoideae</taxon>
        <taxon>Coptis</taxon>
    </lineage>
</organism>
<evidence type="ECO:0000256" key="1">
    <source>
        <dbReference type="SAM" id="MobiDB-lite"/>
    </source>
</evidence>
<evidence type="ECO:0000313" key="4">
    <source>
        <dbReference type="Proteomes" id="UP000631114"/>
    </source>
</evidence>
<gene>
    <name evidence="3" type="ORF">IFM89_029841</name>
</gene>